<feature type="transmembrane region" description="Helical" evidence="1">
    <location>
        <begin position="97"/>
        <end position="114"/>
    </location>
</feature>
<comment type="caution">
    <text evidence="2">The sequence shown here is derived from an EMBL/GenBank/DDBJ whole genome shotgun (WGS) entry which is preliminary data.</text>
</comment>
<dbReference type="AlphaFoldDB" id="A0A9D2KCQ5"/>
<feature type="transmembrane region" description="Helical" evidence="1">
    <location>
        <begin position="199"/>
        <end position="218"/>
    </location>
</feature>
<dbReference type="PANTHER" id="PTHR42867:SF1">
    <property type="entry name" value="MEMBRANE PROTEIN-RELATED"/>
    <property type="match status" value="1"/>
</dbReference>
<evidence type="ECO:0000313" key="3">
    <source>
        <dbReference type="Proteomes" id="UP000824176"/>
    </source>
</evidence>
<organism evidence="2 3">
    <name type="scientific">Candidatus Mucispirillum faecigallinarum</name>
    <dbReference type="NCBI Taxonomy" id="2838699"/>
    <lineage>
        <taxon>Bacteria</taxon>
        <taxon>Pseudomonadati</taxon>
        <taxon>Deferribacterota</taxon>
        <taxon>Deferribacteres</taxon>
        <taxon>Deferribacterales</taxon>
        <taxon>Mucispirillaceae</taxon>
        <taxon>Mucispirillum</taxon>
    </lineage>
</organism>
<dbReference type="Proteomes" id="UP000824176">
    <property type="component" value="Unassembled WGS sequence"/>
</dbReference>
<evidence type="ECO:0000313" key="2">
    <source>
        <dbReference type="EMBL" id="HIZ90396.1"/>
    </source>
</evidence>
<evidence type="ECO:0000256" key="1">
    <source>
        <dbReference type="SAM" id="Phobius"/>
    </source>
</evidence>
<reference evidence="2" key="2">
    <citation type="submission" date="2021-04" db="EMBL/GenBank/DDBJ databases">
        <authorList>
            <person name="Gilroy R."/>
        </authorList>
    </citation>
    <scope>NUCLEOTIDE SEQUENCE</scope>
    <source>
        <strain evidence="2">ChiW4-1371</strain>
    </source>
</reference>
<keyword evidence="1" id="KW-1133">Transmembrane helix</keyword>
<feature type="transmembrane region" description="Helical" evidence="1">
    <location>
        <begin position="134"/>
        <end position="154"/>
    </location>
</feature>
<protein>
    <submittedName>
        <fullName evidence="2">DUF1385 domain-containing protein</fullName>
    </submittedName>
</protein>
<dbReference type="Pfam" id="PF07136">
    <property type="entry name" value="DUF1385"/>
    <property type="match status" value="1"/>
</dbReference>
<accession>A0A9D2KCQ5</accession>
<gene>
    <name evidence="2" type="ORF">H9804_10655</name>
</gene>
<dbReference type="EMBL" id="DXAQ01000159">
    <property type="protein sequence ID" value="HIZ90396.1"/>
    <property type="molecule type" value="Genomic_DNA"/>
</dbReference>
<sequence>MSEEKKNIGGQAVIEGVMMRAPSKFVIAVREPNGKIAVKREDIKLDNNEILKKPILRGLIGLYDALVLGIKALNFSAEKAMPDEVEKNGKSSKMENFISILIGLLLGVGLFLYLPLQLTELAKKFFPIVEHSFLVFNLVDGVLRIIFFVLYLVIISQLKDIKRVFSYHGAEHKCIFTYEKGKELTVENARKMSRFHPRCGTSFLLIVLIVSIFVFSLIPKDSHFLIKFGSRIIFLPLIAGISYEILKLSGKYADNIIVKILIAPGLWLQRITTREPDDSMLEVALVSIKEAVRKDDDETYQKPENVEYCN</sequence>
<reference evidence="2" key="1">
    <citation type="journal article" date="2021" name="PeerJ">
        <title>Extensive microbial diversity within the chicken gut microbiome revealed by metagenomics and culture.</title>
        <authorList>
            <person name="Gilroy R."/>
            <person name="Ravi A."/>
            <person name="Getino M."/>
            <person name="Pursley I."/>
            <person name="Horton D.L."/>
            <person name="Alikhan N.F."/>
            <person name="Baker D."/>
            <person name="Gharbi K."/>
            <person name="Hall N."/>
            <person name="Watson M."/>
            <person name="Adriaenssens E.M."/>
            <person name="Foster-Nyarko E."/>
            <person name="Jarju S."/>
            <person name="Secka A."/>
            <person name="Antonio M."/>
            <person name="Oren A."/>
            <person name="Chaudhuri R.R."/>
            <person name="La Ragione R."/>
            <person name="Hildebrand F."/>
            <person name="Pallen M.J."/>
        </authorList>
    </citation>
    <scope>NUCLEOTIDE SEQUENCE</scope>
    <source>
        <strain evidence="2">ChiW4-1371</strain>
    </source>
</reference>
<feature type="transmembrane region" description="Helical" evidence="1">
    <location>
        <begin position="224"/>
        <end position="246"/>
    </location>
</feature>
<name>A0A9D2KCQ5_9BACT</name>
<keyword evidence="1" id="KW-0812">Transmembrane</keyword>
<dbReference type="PANTHER" id="PTHR42867">
    <property type="entry name" value="MEMBRANE PROTEIN-RELATED"/>
    <property type="match status" value="1"/>
</dbReference>
<proteinExistence type="predicted"/>
<keyword evidence="1" id="KW-0472">Membrane</keyword>
<dbReference type="InterPro" id="IPR010787">
    <property type="entry name" value="DUF1385"/>
</dbReference>